<dbReference type="AlphaFoldDB" id="W6JYW1"/>
<dbReference type="InterPro" id="IPR011251">
    <property type="entry name" value="Luciferase-like_dom"/>
</dbReference>
<dbReference type="SUPFAM" id="SSF51679">
    <property type="entry name" value="Bacterial luciferase-like"/>
    <property type="match status" value="1"/>
</dbReference>
<dbReference type="PANTHER" id="PTHR42847:SF4">
    <property type="entry name" value="ALKANESULFONATE MONOOXYGENASE-RELATED"/>
    <property type="match status" value="1"/>
</dbReference>
<name>W6JYW1_9MICO</name>
<dbReference type="InterPro" id="IPR050172">
    <property type="entry name" value="SsuD_RutA_monooxygenase"/>
</dbReference>
<evidence type="ECO:0000256" key="2">
    <source>
        <dbReference type="ARBA" id="ARBA00022643"/>
    </source>
</evidence>
<dbReference type="Gene3D" id="3.20.20.30">
    <property type="entry name" value="Luciferase-like domain"/>
    <property type="match status" value="1"/>
</dbReference>
<keyword evidence="3" id="KW-0560">Oxidoreductase</keyword>
<feature type="domain" description="Luciferase-like" evidence="5">
    <location>
        <begin position="11"/>
        <end position="241"/>
    </location>
</feature>
<evidence type="ECO:0000313" key="7">
    <source>
        <dbReference type="Proteomes" id="UP000035763"/>
    </source>
</evidence>
<evidence type="ECO:0000313" key="6">
    <source>
        <dbReference type="EMBL" id="CCH74337.1"/>
    </source>
</evidence>
<dbReference type="RefSeq" id="WP_048699724.1">
    <property type="nucleotide sequence ID" value="NZ_HG764815.1"/>
</dbReference>
<evidence type="ECO:0000256" key="1">
    <source>
        <dbReference type="ARBA" id="ARBA00022630"/>
    </source>
</evidence>
<evidence type="ECO:0000259" key="5">
    <source>
        <dbReference type="Pfam" id="PF00296"/>
    </source>
</evidence>
<gene>
    <name evidence="6" type="ORF">BN11_4280013</name>
</gene>
<comment type="caution">
    <text evidence="6">The sequence shown here is derived from an EMBL/GenBank/DDBJ whole genome shotgun (WGS) entry which is preliminary data.</text>
</comment>
<dbReference type="EMBL" id="CAJA01000366">
    <property type="protein sequence ID" value="CCH74337.1"/>
    <property type="molecule type" value="Genomic_DNA"/>
</dbReference>
<dbReference type="PANTHER" id="PTHR42847">
    <property type="entry name" value="ALKANESULFONATE MONOOXYGENASE"/>
    <property type="match status" value="1"/>
</dbReference>
<protein>
    <submittedName>
        <fullName evidence="6">Putative F420-dependent oxidoreductase family protein</fullName>
    </submittedName>
</protein>
<proteinExistence type="predicted"/>
<dbReference type="GO" id="GO:0008726">
    <property type="term" value="F:alkanesulfonate monooxygenase activity"/>
    <property type="evidence" value="ECO:0007669"/>
    <property type="project" value="TreeGrafter"/>
</dbReference>
<dbReference type="InterPro" id="IPR036661">
    <property type="entry name" value="Luciferase-like_sf"/>
</dbReference>
<dbReference type="Pfam" id="PF00296">
    <property type="entry name" value="Bac_luciferase"/>
    <property type="match status" value="1"/>
</dbReference>
<reference evidence="6 7" key="1">
    <citation type="journal article" date="2013" name="ISME J.">
        <title>A metabolic model for members of the genus Tetrasphaera involved in enhanced biological phosphorus removal.</title>
        <authorList>
            <person name="Kristiansen R."/>
            <person name="Nguyen H.T.T."/>
            <person name="Saunders A.M."/>
            <person name="Nielsen J.L."/>
            <person name="Wimmer R."/>
            <person name="Le V.Q."/>
            <person name="McIlroy S.J."/>
            <person name="Petrovski S."/>
            <person name="Seviour R.J."/>
            <person name="Calteau A."/>
            <person name="Nielsen K.L."/>
            <person name="Nielsen P.H."/>
        </authorList>
    </citation>
    <scope>NUCLEOTIDE SEQUENCE [LARGE SCALE GENOMIC DNA]</scope>
    <source>
        <strain evidence="6 7">Ben110</strain>
    </source>
</reference>
<sequence length="306" mass="33879">MDFSLWAFSGRPFARTLADARWAADRGLRGLWLADHLMANTPDDTSACDPISECWTALAAIAALVPRIELVSHVSPTTWHHPVVLLKRVIEVDQISEGRAVLGLGAGWQVNQHAAYGIPLPPPRERVDRFEECIEVISRLRTGERITFDGKHIQLRDAIVSPTPRATLPLLVGTNGPRMLRITARFADRWNTWGQPGQVGPRSAALTEACEREGRDPGGIRRSAQALVRLTTDPAERDAFLEEHGGRGFAGSAEELIDAFGRYAEAGIDEFGIHTIAFSDDPDRRHDELDRFADEVLDRVATKAQR</sequence>
<keyword evidence="4" id="KW-0503">Monooxygenase</keyword>
<organism evidence="6 7">
    <name type="scientific">Nostocoides australiense Ben110</name>
    <dbReference type="NCBI Taxonomy" id="1193182"/>
    <lineage>
        <taxon>Bacteria</taxon>
        <taxon>Bacillati</taxon>
        <taxon>Actinomycetota</taxon>
        <taxon>Actinomycetes</taxon>
        <taxon>Micrococcales</taxon>
        <taxon>Intrasporangiaceae</taxon>
        <taxon>Nostocoides</taxon>
    </lineage>
</organism>
<evidence type="ECO:0000256" key="4">
    <source>
        <dbReference type="ARBA" id="ARBA00023033"/>
    </source>
</evidence>
<dbReference type="GO" id="GO:0046306">
    <property type="term" value="P:alkanesulfonate catabolic process"/>
    <property type="evidence" value="ECO:0007669"/>
    <property type="project" value="TreeGrafter"/>
</dbReference>
<evidence type="ECO:0000256" key="3">
    <source>
        <dbReference type="ARBA" id="ARBA00023002"/>
    </source>
</evidence>
<dbReference type="Proteomes" id="UP000035763">
    <property type="component" value="Unassembled WGS sequence"/>
</dbReference>
<keyword evidence="1" id="KW-0285">Flavoprotein</keyword>
<dbReference type="STRING" id="1193182.BN11_4280013"/>
<accession>W6JYW1</accession>
<keyword evidence="7" id="KW-1185">Reference proteome</keyword>
<keyword evidence="2" id="KW-0288">FMN</keyword>